<keyword evidence="2" id="KW-1185">Reference proteome</keyword>
<sequence length="86" mass="9366">MQPYMTTEDSTELEPSDYIMQQELEDEVFGGISQSERPINSTKVDGPFAPENIPVAATDHESDVGEDHGQSSAEMALAFNLSFAAI</sequence>
<reference evidence="2" key="2">
    <citation type="submission" date="2015-01" db="EMBL/GenBank/DDBJ databases">
        <title>Evolutionary Origins and Diversification of the Mycorrhizal Mutualists.</title>
        <authorList>
            <consortium name="DOE Joint Genome Institute"/>
            <consortium name="Mycorrhizal Genomics Consortium"/>
            <person name="Kohler A."/>
            <person name="Kuo A."/>
            <person name="Nagy L.G."/>
            <person name="Floudas D."/>
            <person name="Copeland A."/>
            <person name="Barry K.W."/>
            <person name="Cichocki N."/>
            <person name="Veneault-Fourrey C."/>
            <person name="LaButti K."/>
            <person name="Lindquist E.A."/>
            <person name="Lipzen A."/>
            <person name="Lundell T."/>
            <person name="Morin E."/>
            <person name="Murat C."/>
            <person name="Riley R."/>
            <person name="Ohm R."/>
            <person name="Sun H."/>
            <person name="Tunlid A."/>
            <person name="Henrissat B."/>
            <person name="Grigoriev I.V."/>
            <person name="Hibbett D.S."/>
            <person name="Martin F."/>
        </authorList>
    </citation>
    <scope>NUCLEOTIDE SEQUENCE [LARGE SCALE GENOMIC DNA]</scope>
    <source>
        <strain evidence="2">Zn</strain>
    </source>
</reference>
<evidence type="ECO:0000313" key="1">
    <source>
        <dbReference type="EMBL" id="KIM93872.1"/>
    </source>
</evidence>
<gene>
    <name evidence="1" type="ORF">OIDMADRAFT_61139</name>
</gene>
<protein>
    <submittedName>
        <fullName evidence="1">Uncharacterized protein</fullName>
    </submittedName>
</protein>
<dbReference type="EMBL" id="KN832892">
    <property type="protein sequence ID" value="KIM93872.1"/>
    <property type="molecule type" value="Genomic_DNA"/>
</dbReference>
<dbReference type="HOGENOM" id="CLU_2498433_0_0_1"/>
<accession>A0A0C3CVY5</accession>
<dbReference type="Proteomes" id="UP000054321">
    <property type="component" value="Unassembled WGS sequence"/>
</dbReference>
<dbReference type="AlphaFoldDB" id="A0A0C3CVY5"/>
<name>A0A0C3CVY5_OIDMZ</name>
<organism evidence="1 2">
    <name type="scientific">Oidiodendron maius (strain Zn)</name>
    <dbReference type="NCBI Taxonomy" id="913774"/>
    <lineage>
        <taxon>Eukaryota</taxon>
        <taxon>Fungi</taxon>
        <taxon>Dikarya</taxon>
        <taxon>Ascomycota</taxon>
        <taxon>Pezizomycotina</taxon>
        <taxon>Leotiomycetes</taxon>
        <taxon>Leotiomycetes incertae sedis</taxon>
        <taxon>Myxotrichaceae</taxon>
        <taxon>Oidiodendron</taxon>
    </lineage>
</organism>
<proteinExistence type="predicted"/>
<evidence type="ECO:0000313" key="2">
    <source>
        <dbReference type="Proteomes" id="UP000054321"/>
    </source>
</evidence>
<reference evidence="1 2" key="1">
    <citation type="submission" date="2014-04" db="EMBL/GenBank/DDBJ databases">
        <authorList>
            <consortium name="DOE Joint Genome Institute"/>
            <person name="Kuo A."/>
            <person name="Martino E."/>
            <person name="Perotto S."/>
            <person name="Kohler A."/>
            <person name="Nagy L.G."/>
            <person name="Floudas D."/>
            <person name="Copeland A."/>
            <person name="Barry K.W."/>
            <person name="Cichocki N."/>
            <person name="Veneault-Fourrey C."/>
            <person name="LaButti K."/>
            <person name="Lindquist E.A."/>
            <person name="Lipzen A."/>
            <person name="Lundell T."/>
            <person name="Morin E."/>
            <person name="Murat C."/>
            <person name="Sun H."/>
            <person name="Tunlid A."/>
            <person name="Henrissat B."/>
            <person name="Grigoriev I.V."/>
            <person name="Hibbett D.S."/>
            <person name="Martin F."/>
            <person name="Nordberg H.P."/>
            <person name="Cantor M.N."/>
            <person name="Hua S.X."/>
        </authorList>
    </citation>
    <scope>NUCLEOTIDE SEQUENCE [LARGE SCALE GENOMIC DNA]</scope>
    <source>
        <strain evidence="1 2">Zn</strain>
    </source>
</reference>
<dbReference type="InParanoid" id="A0A0C3CVY5"/>